<dbReference type="EMBL" id="GDID01004050">
    <property type="protein sequence ID" value="JAP92556.1"/>
    <property type="molecule type" value="Transcribed_RNA"/>
</dbReference>
<keyword evidence="1" id="KW-0175">Coiled coil</keyword>
<feature type="non-terminal residue" evidence="2">
    <location>
        <position position="1"/>
    </location>
</feature>
<accession>A0A146KAL5</accession>
<reference evidence="2" key="1">
    <citation type="submission" date="2015-07" db="EMBL/GenBank/DDBJ databases">
        <title>Adaptation to a free-living lifestyle via gene acquisitions in the diplomonad Trepomonas sp. PC1.</title>
        <authorList>
            <person name="Xu F."/>
            <person name="Jerlstrom-Hultqvist J."/>
            <person name="Kolisko M."/>
            <person name="Simpson A.G.B."/>
            <person name="Roger A.J."/>
            <person name="Svard S.G."/>
            <person name="Andersson J.O."/>
        </authorList>
    </citation>
    <scope>NUCLEOTIDE SEQUENCE</scope>
    <source>
        <strain evidence="2">PC1</strain>
    </source>
</reference>
<organism evidence="2">
    <name type="scientific">Trepomonas sp. PC1</name>
    <dbReference type="NCBI Taxonomy" id="1076344"/>
    <lineage>
        <taxon>Eukaryota</taxon>
        <taxon>Metamonada</taxon>
        <taxon>Diplomonadida</taxon>
        <taxon>Hexamitidae</taxon>
        <taxon>Hexamitinae</taxon>
        <taxon>Trepomonas</taxon>
    </lineage>
</organism>
<proteinExistence type="predicted"/>
<protein>
    <submittedName>
        <fullName evidence="2">Uncharacterized protein</fullName>
    </submittedName>
</protein>
<feature type="coiled-coil region" evidence="1">
    <location>
        <begin position="77"/>
        <end position="138"/>
    </location>
</feature>
<sequence>INKDAFEQQLERSQNFQYKPLTDDISNPLHYSNKPQKSKQQTILSSQELSKNQESIREKIVKQVDNMTIDEITFQLLKENKLALTNKEREYKDKQQKLFLIKKGAQIDKQEFMNFKELKELRKQQKQQKNEEDAKLRQDGMIVINQKGKSHTLRQEISTDIRDLTSKKVNYEVTEAMKKYSDRRGTQFKHDGVYVNSGEVNLKKMVKNMKK</sequence>
<evidence type="ECO:0000256" key="1">
    <source>
        <dbReference type="SAM" id="Coils"/>
    </source>
</evidence>
<dbReference type="AlphaFoldDB" id="A0A146KAL5"/>
<evidence type="ECO:0000313" key="2">
    <source>
        <dbReference type="EMBL" id="JAP92556.1"/>
    </source>
</evidence>
<gene>
    <name evidence="2" type="ORF">TPC1_15462</name>
</gene>
<name>A0A146KAL5_9EUKA</name>